<reference evidence="12 13" key="1">
    <citation type="submission" date="2016-09" db="EMBL/GenBank/DDBJ databases">
        <title>The draft genome of Dichanthelium oligosanthes: A C3 panicoid grass species.</title>
        <authorList>
            <person name="Studer A.J."/>
            <person name="Schnable J.C."/>
            <person name="Brutnell T.P."/>
        </authorList>
    </citation>
    <scope>NUCLEOTIDE SEQUENCE [LARGE SCALE GENOMIC DNA]</scope>
    <source>
        <strain evidence="13">cv. Kellogg 1175</strain>
        <tissue evidence="12">Leaf</tissue>
    </source>
</reference>
<evidence type="ECO:0000256" key="4">
    <source>
        <dbReference type="ARBA" id="ARBA00022771"/>
    </source>
</evidence>
<evidence type="ECO:0000256" key="7">
    <source>
        <dbReference type="ARBA" id="ARBA00023163"/>
    </source>
</evidence>
<dbReference type="Pfam" id="PF00382">
    <property type="entry name" value="TFIIB"/>
    <property type="match status" value="1"/>
</dbReference>
<dbReference type="GO" id="GO:0000126">
    <property type="term" value="C:transcription factor TFIIIB complex"/>
    <property type="evidence" value="ECO:0007669"/>
    <property type="project" value="TreeGrafter"/>
</dbReference>
<name>A0A1E5UQR4_9POAL</name>
<organism evidence="12 13">
    <name type="scientific">Dichanthelium oligosanthes</name>
    <dbReference type="NCBI Taxonomy" id="888268"/>
    <lineage>
        <taxon>Eukaryota</taxon>
        <taxon>Viridiplantae</taxon>
        <taxon>Streptophyta</taxon>
        <taxon>Embryophyta</taxon>
        <taxon>Tracheophyta</taxon>
        <taxon>Spermatophyta</taxon>
        <taxon>Magnoliopsida</taxon>
        <taxon>Liliopsida</taxon>
        <taxon>Poales</taxon>
        <taxon>Poaceae</taxon>
        <taxon>PACMAD clade</taxon>
        <taxon>Panicoideae</taxon>
        <taxon>Panicodae</taxon>
        <taxon>Paniceae</taxon>
        <taxon>Dichantheliinae</taxon>
        <taxon>Dichanthelium</taxon>
    </lineage>
</organism>
<evidence type="ECO:0000256" key="2">
    <source>
        <dbReference type="ARBA" id="ARBA00010857"/>
    </source>
</evidence>
<evidence type="ECO:0000256" key="3">
    <source>
        <dbReference type="ARBA" id="ARBA00022723"/>
    </source>
</evidence>
<dbReference type="GO" id="GO:0008270">
    <property type="term" value="F:zinc ion binding"/>
    <property type="evidence" value="ECO:0007669"/>
    <property type="project" value="UniProtKB-KW"/>
</dbReference>
<keyword evidence="5" id="KW-0862">Zinc</keyword>
<dbReference type="EMBL" id="LWDX02067607">
    <property type="protein sequence ID" value="OEL15200.1"/>
    <property type="molecule type" value="Genomic_DNA"/>
</dbReference>
<comment type="caution">
    <text evidence="12">The sequence shown here is derived from an EMBL/GenBank/DDBJ whole genome shotgun (WGS) entry which is preliminary data.</text>
</comment>
<keyword evidence="4" id="KW-0863">Zinc-finger</keyword>
<dbReference type="Proteomes" id="UP000095767">
    <property type="component" value="Unassembled WGS sequence"/>
</dbReference>
<dbReference type="AlphaFoldDB" id="A0A1E5UQR4"/>
<comment type="similarity">
    <text evidence="2">Belongs to the TFIIB family.</text>
</comment>
<keyword evidence="13" id="KW-1185">Reference proteome</keyword>
<feature type="compositionally biased region" description="Basic and acidic residues" evidence="9">
    <location>
        <begin position="363"/>
        <end position="372"/>
    </location>
</feature>
<evidence type="ECO:0000313" key="13">
    <source>
        <dbReference type="Proteomes" id="UP000095767"/>
    </source>
</evidence>
<evidence type="ECO:0000256" key="8">
    <source>
        <dbReference type="ARBA" id="ARBA00023242"/>
    </source>
</evidence>
<evidence type="ECO:0000256" key="6">
    <source>
        <dbReference type="ARBA" id="ARBA00023015"/>
    </source>
</evidence>
<dbReference type="STRING" id="888268.A0A1E5UQR4"/>
<dbReference type="PANTHER" id="PTHR11618">
    <property type="entry name" value="TRANSCRIPTION INITIATION FACTOR IIB-RELATED"/>
    <property type="match status" value="1"/>
</dbReference>
<dbReference type="InterPro" id="IPR036915">
    <property type="entry name" value="Cyclin-like_sf"/>
</dbReference>
<feature type="domain" description="Brf1 TBP-binding" evidence="11">
    <location>
        <begin position="401"/>
        <end position="430"/>
    </location>
</feature>
<dbReference type="InterPro" id="IPR013150">
    <property type="entry name" value="TFIIB_cyclin"/>
</dbReference>
<keyword evidence="6" id="KW-0805">Transcription regulation</keyword>
<dbReference type="GO" id="GO:0001006">
    <property type="term" value="F:RNA polymerase III type 3 promoter sequence-specific DNA binding"/>
    <property type="evidence" value="ECO:0007669"/>
    <property type="project" value="TreeGrafter"/>
</dbReference>
<evidence type="ECO:0000256" key="9">
    <source>
        <dbReference type="SAM" id="MobiDB-lite"/>
    </source>
</evidence>
<evidence type="ECO:0000259" key="10">
    <source>
        <dbReference type="Pfam" id="PF00382"/>
    </source>
</evidence>
<evidence type="ECO:0000259" key="11">
    <source>
        <dbReference type="Pfam" id="PF07741"/>
    </source>
</evidence>
<evidence type="ECO:0000256" key="1">
    <source>
        <dbReference type="ARBA" id="ARBA00004123"/>
    </source>
</evidence>
<evidence type="ECO:0000313" key="12">
    <source>
        <dbReference type="EMBL" id="OEL15200.1"/>
    </source>
</evidence>
<keyword evidence="3" id="KW-0479">Metal-binding</keyword>
<dbReference type="OrthoDB" id="511529at2759"/>
<dbReference type="InterPro" id="IPR000812">
    <property type="entry name" value="TFIIB"/>
</dbReference>
<protein>
    <submittedName>
        <fullName evidence="12">Transcription factor IIIB 90 kDa subunit</fullName>
    </submittedName>
</protein>
<accession>A0A1E5UQR4</accession>
<dbReference type="GO" id="GO:0070897">
    <property type="term" value="P:transcription preinitiation complex assembly"/>
    <property type="evidence" value="ECO:0007669"/>
    <property type="project" value="InterPro"/>
</dbReference>
<dbReference type="Pfam" id="PF07741">
    <property type="entry name" value="BRF1"/>
    <property type="match status" value="1"/>
</dbReference>
<dbReference type="Gene3D" id="1.20.5.650">
    <property type="entry name" value="Single helix bin"/>
    <property type="match status" value="1"/>
</dbReference>
<dbReference type="PANTHER" id="PTHR11618:SF4">
    <property type="entry name" value="TRANSCRIPTION FACTOR IIIB 90 KDA SUBUNIT"/>
    <property type="match status" value="1"/>
</dbReference>
<dbReference type="GO" id="GO:0005634">
    <property type="term" value="C:nucleus"/>
    <property type="evidence" value="ECO:0007669"/>
    <property type="project" value="UniProtKB-SubCell"/>
</dbReference>
<comment type="subcellular location">
    <subcellularLocation>
        <location evidence="1">Nucleus</location>
    </subcellularLocation>
</comment>
<feature type="domain" description="Transcription factor TFIIB cyclin-like" evidence="10">
    <location>
        <begin position="84"/>
        <end position="148"/>
    </location>
</feature>
<keyword evidence="7" id="KW-0804">Transcription</keyword>
<feature type="region of interest" description="Disordered" evidence="9">
    <location>
        <begin position="17"/>
        <end position="42"/>
    </location>
</feature>
<evidence type="ECO:0000256" key="5">
    <source>
        <dbReference type="ARBA" id="ARBA00022833"/>
    </source>
</evidence>
<feature type="region of interest" description="Disordered" evidence="9">
    <location>
        <begin position="307"/>
        <end position="372"/>
    </location>
</feature>
<dbReference type="SUPFAM" id="SSF47954">
    <property type="entry name" value="Cyclin-like"/>
    <property type="match status" value="2"/>
</dbReference>
<dbReference type="GO" id="GO:0000995">
    <property type="term" value="F:RNA polymerase III general transcription initiation factor activity"/>
    <property type="evidence" value="ECO:0007669"/>
    <property type="project" value="TreeGrafter"/>
</dbReference>
<feature type="compositionally biased region" description="Low complexity" evidence="9">
    <location>
        <begin position="31"/>
        <end position="41"/>
    </location>
</feature>
<dbReference type="GO" id="GO:0017025">
    <property type="term" value="F:TBP-class protein binding"/>
    <property type="evidence" value="ECO:0007669"/>
    <property type="project" value="InterPro"/>
</dbReference>
<gene>
    <name evidence="12" type="ORF">BAE44_0023782</name>
</gene>
<dbReference type="InterPro" id="IPR011665">
    <property type="entry name" value="BRF1_TBP-bd_dom"/>
</dbReference>
<proteinExistence type="inferred from homology"/>
<feature type="compositionally biased region" description="Basic and acidic residues" evidence="9">
    <location>
        <begin position="320"/>
        <end position="340"/>
    </location>
</feature>
<dbReference type="GO" id="GO:0097550">
    <property type="term" value="C:transcription preinitiation complex"/>
    <property type="evidence" value="ECO:0007669"/>
    <property type="project" value="TreeGrafter"/>
</dbReference>
<keyword evidence="8" id="KW-0539">Nucleus</keyword>
<dbReference type="Gene3D" id="1.10.472.10">
    <property type="entry name" value="Cyclin-like"/>
    <property type="match status" value="1"/>
</dbReference>
<sequence>MPAKPCSLSCSVEAPLQPTSNTPYLNPPSTSPASESPTPWTHLVPCVAPPPAALQRTRHRFDLGSIQTRVDGTSVDNEYVTSRQRTLMKGKDAIKEIVDNLHVGGGDTIINTAYNFYKLAIDKNFTKGRGVTHVAAACLYVACRYATTYYVLGAVFLQLCQVLLLSDHPFIQKLIDPSLFIDRFTECLLGRRDNKVSKIALRIVANMKRDWIQASIYSFVFLLGYSVAVVHVCEATLTKRLIEFENTDSGSIPIEEFAKADNQEPVSKHSPKPGEILCKHKGKGAEHFAHGLCEDCYDEFTNLSGGLEGGADPPAFQQAEKQRREAAQRAEEAAEIKETELGESVCDTHNSDVENSTMSPRKNRSDDKSSTRVVDKDYILSKVPEEGGEHITADADPESLSDIDDVEVDAYLHNEEETQFKRIIWEEMNKGNRLLRKLWQLNWQLEVWVWKCKRKLQCVACTALMFLNSFHFLSQKMVMYHEQTKDEDVNPNKKEGTDLVDEYELDNGDGETFDHGYDYGDHNYEGYCDDGGGTYNNHYDDFDF</sequence>